<evidence type="ECO:0000313" key="4">
    <source>
        <dbReference type="EMBL" id="EDP95022.1"/>
    </source>
</evidence>
<feature type="domain" description="2TM" evidence="3">
    <location>
        <begin position="29"/>
        <end position="111"/>
    </location>
</feature>
<proteinExistence type="predicted"/>
<dbReference type="Pfam" id="PF13239">
    <property type="entry name" value="2TM"/>
    <property type="match status" value="1"/>
</dbReference>
<evidence type="ECO:0000256" key="2">
    <source>
        <dbReference type="SAM" id="Phobius"/>
    </source>
</evidence>
<name>A9E6E8_9FLAO</name>
<evidence type="ECO:0000259" key="3">
    <source>
        <dbReference type="Pfam" id="PF13239"/>
    </source>
</evidence>
<reference evidence="4 5" key="1">
    <citation type="journal article" date="2011" name="J. Bacteriol.">
        <title>Genome sequence of the algicidal bacterium Kordia algicida OT-1.</title>
        <authorList>
            <person name="Lee H.S."/>
            <person name="Kang S.G."/>
            <person name="Kwon K.K."/>
            <person name="Lee J.H."/>
            <person name="Kim S.J."/>
        </authorList>
    </citation>
    <scope>NUCLEOTIDE SEQUENCE [LARGE SCALE GENOMIC DNA]</scope>
    <source>
        <strain evidence="4 5">OT-1</strain>
    </source>
</reference>
<keyword evidence="5" id="KW-1185">Reference proteome</keyword>
<comment type="caution">
    <text evidence="4">The sequence shown here is derived from an EMBL/GenBank/DDBJ whole genome shotgun (WGS) entry which is preliminary data.</text>
</comment>
<feature type="transmembrane region" description="Helical" evidence="2">
    <location>
        <begin position="78"/>
        <end position="98"/>
    </location>
</feature>
<sequence length="119" mass="13863">MERLPSTTTKTSTSSEYNRSYEEEERYLRAKKKVDKLKGFYGHLASYIIINVFILALIGFNLGKGESFWKFGHFSTAFFWGIGLAFHAAGVFGPDLFLGKSWEERKIKQYMSDNKRNWE</sequence>
<feature type="region of interest" description="Disordered" evidence="1">
    <location>
        <begin position="1"/>
        <end position="22"/>
    </location>
</feature>
<accession>A9E6E8</accession>
<evidence type="ECO:0000313" key="5">
    <source>
        <dbReference type="Proteomes" id="UP000002945"/>
    </source>
</evidence>
<gene>
    <name evidence="4" type="ORF">KAOT1_01764</name>
</gene>
<dbReference type="HOGENOM" id="CLU_173284_0_1_10"/>
<dbReference type="Proteomes" id="UP000002945">
    <property type="component" value="Unassembled WGS sequence"/>
</dbReference>
<keyword evidence="2" id="KW-0812">Transmembrane</keyword>
<evidence type="ECO:0000256" key="1">
    <source>
        <dbReference type="SAM" id="MobiDB-lite"/>
    </source>
</evidence>
<dbReference type="RefSeq" id="WP_007092928.1">
    <property type="nucleotide sequence ID" value="NZ_CP142125.1"/>
</dbReference>
<feature type="compositionally biased region" description="Low complexity" evidence="1">
    <location>
        <begin position="1"/>
        <end position="18"/>
    </location>
</feature>
<dbReference type="AlphaFoldDB" id="A9E6E8"/>
<dbReference type="InterPro" id="IPR025698">
    <property type="entry name" value="2TM_dom"/>
</dbReference>
<protein>
    <recommendedName>
        <fullName evidence="3">2TM domain-containing protein</fullName>
    </recommendedName>
</protein>
<dbReference type="OrthoDB" id="1495672at2"/>
<organism evidence="4 5">
    <name type="scientific">Kordia algicida OT-1</name>
    <dbReference type="NCBI Taxonomy" id="391587"/>
    <lineage>
        <taxon>Bacteria</taxon>
        <taxon>Pseudomonadati</taxon>
        <taxon>Bacteroidota</taxon>
        <taxon>Flavobacteriia</taxon>
        <taxon>Flavobacteriales</taxon>
        <taxon>Flavobacteriaceae</taxon>
        <taxon>Kordia</taxon>
    </lineage>
</organism>
<dbReference type="EMBL" id="ABIB01000011">
    <property type="protein sequence ID" value="EDP95022.1"/>
    <property type="molecule type" value="Genomic_DNA"/>
</dbReference>
<keyword evidence="2" id="KW-1133">Transmembrane helix</keyword>
<dbReference type="eggNOG" id="COG2972">
    <property type="taxonomic scope" value="Bacteria"/>
</dbReference>
<feature type="transmembrane region" description="Helical" evidence="2">
    <location>
        <begin position="39"/>
        <end position="58"/>
    </location>
</feature>
<dbReference type="STRING" id="391587.KAOT1_01764"/>
<keyword evidence="2" id="KW-0472">Membrane</keyword>